<comment type="caution">
    <text evidence="1">The sequence shown here is derived from an EMBL/GenBank/DDBJ whole genome shotgun (WGS) entry which is preliminary data.</text>
</comment>
<reference evidence="1 2" key="1">
    <citation type="submission" date="2019-05" db="EMBL/GenBank/DDBJ databases">
        <title>Another draft genome of Portunus trituberculatus and its Hox gene families provides insights of decapod evolution.</title>
        <authorList>
            <person name="Jeong J.-H."/>
            <person name="Song I."/>
            <person name="Kim S."/>
            <person name="Choi T."/>
            <person name="Kim D."/>
            <person name="Ryu S."/>
            <person name="Kim W."/>
        </authorList>
    </citation>
    <scope>NUCLEOTIDE SEQUENCE [LARGE SCALE GENOMIC DNA]</scope>
    <source>
        <tissue evidence="1">Muscle</tissue>
    </source>
</reference>
<dbReference type="Proteomes" id="UP000324222">
    <property type="component" value="Unassembled WGS sequence"/>
</dbReference>
<dbReference type="EMBL" id="VSRR010087728">
    <property type="protein sequence ID" value="MPC91424.1"/>
    <property type="molecule type" value="Genomic_DNA"/>
</dbReference>
<organism evidence="1 2">
    <name type="scientific">Portunus trituberculatus</name>
    <name type="common">Swimming crab</name>
    <name type="synonym">Neptunus trituberculatus</name>
    <dbReference type="NCBI Taxonomy" id="210409"/>
    <lineage>
        <taxon>Eukaryota</taxon>
        <taxon>Metazoa</taxon>
        <taxon>Ecdysozoa</taxon>
        <taxon>Arthropoda</taxon>
        <taxon>Crustacea</taxon>
        <taxon>Multicrustacea</taxon>
        <taxon>Malacostraca</taxon>
        <taxon>Eumalacostraca</taxon>
        <taxon>Eucarida</taxon>
        <taxon>Decapoda</taxon>
        <taxon>Pleocyemata</taxon>
        <taxon>Brachyura</taxon>
        <taxon>Eubrachyura</taxon>
        <taxon>Portunoidea</taxon>
        <taxon>Portunidae</taxon>
        <taxon>Portuninae</taxon>
        <taxon>Portunus</taxon>
    </lineage>
</organism>
<keyword evidence="2" id="KW-1185">Reference proteome</keyword>
<name>A0A5B7JGD9_PORTR</name>
<evidence type="ECO:0000313" key="2">
    <source>
        <dbReference type="Proteomes" id="UP000324222"/>
    </source>
</evidence>
<gene>
    <name evidence="1" type="ORF">E2C01_086460</name>
</gene>
<accession>A0A5B7JGD9</accession>
<evidence type="ECO:0000313" key="1">
    <source>
        <dbReference type="EMBL" id="MPC91424.1"/>
    </source>
</evidence>
<proteinExistence type="predicted"/>
<dbReference type="OrthoDB" id="6145874at2759"/>
<sequence length="75" mass="8720">MIHHSFTGHLDRFNLLYINKLERELSASAERMAALEAIVRGVADRAAAWDNIQNHMAVWTDQSRTMERKLDLLNR</sequence>
<protein>
    <submittedName>
        <fullName evidence="1">Uncharacterized protein</fullName>
    </submittedName>
</protein>
<dbReference type="AlphaFoldDB" id="A0A5B7JGD9"/>